<dbReference type="EMBL" id="VBAI01000225">
    <property type="protein sequence ID" value="TMJ07988.1"/>
    <property type="molecule type" value="Genomic_DNA"/>
</dbReference>
<sequence>MLVLLGAILGRSAAAGAEAFPTDAVGRLIIDDQRLCTAFIISSDVRQVPDGFGGRSTVYENWLATAGHCQGGTLVFQQQSQAYTARVIGFSAGRANGGFDVMVMSFVSDKRLPALEPAFGEYPQVGDPLMLVGYGSRALMMRVGPLLRYDERGHMEIRGYASRGNSGGPVLIPGTRRVVGVGIETTLDKPEGASFIYCILATCAVKPPYTAAHIDRLKGLANFH</sequence>
<dbReference type="InterPro" id="IPR009003">
    <property type="entry name" value="Peptidase_S1_PA"/>
</dbReference>
<proteinExistence type="predicted"/>
<reference evidence="1 2" key="1">
    <citation type="journal article" date="2019" name="Nat. Microbiol.">
        <title>Mediterranean grassland soil C-N compound turnover is dependent on rainfall and depth, and is mediated by genomically divergent microorganisms.</title>
        <authorList>
            <person name="Diamond S."/>
            <person name="Andeer P.F."/>
            <person name="Li Z."/>
            <person name="Crits-Christoph A."/>
            <person name="Burstein D."/>
            <person name="Anantharaman K."/>
            <person name="Lane K.R."/>
            <person name="Thomas B.C."/>
            <person name="Pan C."/>
            <person name="Northen T.R."/>
            <person name="Banfield J.F."/>
        </authorList>
    </citation>
    <scope>NUCLEOTIDE SEQUENCE [LARGE SCALE GENOMIC DNA]</scope>
    <source>
        <strain evidence="1">NP_1</strain>
    </source>
</reference>
<name>A0A537LIZ1_9BACT</name>
<comment type="caution">
    <text evidence="1">The sequence shown here is derived from an EMBL/GenBank/DDBJ whole genome shotgun (WGS) entry which is preliminary data.</text>
</comment>
<dbReference type="Proteomes" id="UP000315217">
    <property type="component" value="Unassembled WGS sequence"/>
</dbReference>
<protein>
    <submittedName>
        <fullName evidence="1">Trypsin-like peptidase domain-containing protein</fullName>
    </submittedName>
</protein>
<dbReference type="AlphaFoldDB" id="A0A537LIZ1"/>
<dbReference type="SUPFAM" id="SSF50494">
    <property type="entry name" value="Trypsin-like serine proteases"/>
    <property type="match status" value="1"/>
</dbReference>
<accession>A0A537LIZ1</accession>
<gene>
    <name evidence="1" type="ORF">E6G98_12940</name>
</gene>
<evidence type="ECO:0000313" key="2">
    <source>
        <dbReference type="Proteomes" id="UP000315217"/>
    </source>
</evidence>
<evidence type="ECO:0000313" key="1">
    <source>
        <dbReference type="EMBL" id="TMJ07988.1"/>
    </source>
</evidence>
<dbReference type="Pfam" id="PF13365">
    <property type="entry name" value="Trypsin_2"/>
    <property type="match status" value="1"/>
</dbReference>
<organism evidence="1 2">
    <name type="scientific">Candidatus Segetimicrobium genomatis</name>
    <dbReference type="NCBI Taxonomy" id="2569760"/>
    <lineage>
        <taxon>Bacteria</taxon>
        <taxon>Bacillati</taxon>
        <taxon>Candidatus Sysuimicrobiota</taxon>
        <taxon>Candidatus Sysuimicrobiia</taxon>
        <taxon>Candidatus Sysuimicrobiales</taxon>
        <taxon>Candidatus Segetimicrobiaceae</taxon>
        <taxon>Candidatus Segetimicrobium</taxon>
    </lineage>
</organism>